<evidence type="ECO:0000313" key="1">
    <source>
        <dbReference type="EMBL" id="KAF9151136.1"/>
    </source>
</evidence>
<dbReference type="AlphaFoldDB" id="A0A9P5RZR0"/>
<reference evidence="1" key="1">
    <citation type="journal article" date="2020" name="Fungal Divers.">
        <title>Resolving the Mortierellaceae phylogeny through synthesis of multi-gene phylogenetics and phylogenomics.</title>
        <authorList>
            <person name="Vandepol N."/>
            <person name="Liber J."/>
            <person name="Desiro A."/>
            <person name="Na H."/>
            <person name="Kennedy M."/>
            <person name="Barry K."/>
            <person name="Grigoriev I.V."/>
            <person name="Miller A.N."/>
            <person name="O'Donnell K."/>
            <person name="Stajich J.E."/>
            <person name="Bonito G."/>
        </authorList>
    </citation>
    <scope>NUCLEOTIDE SEQUENCE</scope>
    <source>
        <strain evidence="1">NRRL 6426</strain>
    </source>
</reference>
<accession>A0A9P5RZR0</accession>
<comment type="caution">
    <text evidence="1">The sequence shown here is derived from an EMBL/GenBank/DDBJ whole genome shotgun (WGS) entry which is preliminary data.</text>
</comment>
<dbReference type="Proteomes" id="UP000748756">
    <property type="component" value="Unassembled WGS sequence"/>
</dbReference>
<organism evidence="1 2">
    <name type="scientific">Linnemannia schmuckeri</name>
    <dbReference type="NCBI Taxonomy" id="64567"/>
    <lineage>
        <taxon>Eukaryota</taxon>
        <taxon>Fungi</taxon>
        <taxon>Fungi incertae sedis</taxon>
        <taxon>Mucoromycota</taxon>
        <taxon>Mortierellomycotina</taxon>
        <taxon>Mortierellomycetes</taxon>
        <taxon>Mortierellales</taxon>
        <taxon>Mortierellaceae</taxon>
        <taxon>Linnemannia</taxon>
    </lineage>
</organism>
<keyword evidence="2" id="KW-1185">Reference proteome</keyword>
<dbReference type="EMBL" id="JAAAUQ010000349">
    <property type="protein sequence ID" value="KAF9151136.1"/>
    <property type="molecule type" value="Genomic_DNA"/>
</dbReference>
<protein>
    <submittedName>
        <fullName evidence="1">Uncharacterized protein</fullName>
    </submittedName>
</protein>
<sequence>MTPKHCRLFYTPLHELDLCLGFIEDDQLDYIDFPSSLISLKLDLCNSGIKTMHLGIVLSKCRLLEGFRACRMSDFRIVGPSFDSS</sequence>
<gene>
    <name evidence="1" type="ORF">BG015_007028</name>
</gene>
<evidence type="ECO:0000313" key="2">
    <source>
        <dbReference type="Proteomes" id="UP000748756"/>
    </source>
</evidence>
<proteinExistence type="predicted"/>
<name>A0A9P5RZR0_9FUNG</name>
<dbReference type="OrthoDB" id="2398646at2759"/>